<evidence type="ECO:0000313" key="1">
    <source>
        <dbReference type="EMBL" id="KAK0371868.1"/>
    </source>
</evidence>
<protein>
    <submittedName>
        <fullName evidence="1">Uncharacterized protein</fullName>
    </submittedName>
</protein>
<name>A0ABQ9PKZ0_9PEZI</name>
<evidence type="ECO:0000313" key="2">
    <source>
        <dbReference type="Proteomes" id="UP001169217"/>
    </source>
</evidence>
<dbReference type="EMBL" id="JARUPT010000410">
    <property type="protein sequence ID" value="KAK0371868.1"/>
    <property type="molecule type" value="Genomic_DNA"/>
</dbReference>
<keyword evidence="2" id="KW-1185">Reference proteome</keyword>
<proteinExistence type="predicted"/>
<comment type="caution">
    <text evidence="1">The sequence shown here is derived from an EMBL/GenBank/DDBJ whole genome shotgun (WGS) entry which is preliminary data.</text>
</comment>
<organism evidence="1 2">
    <name type="scientific">Colletotrichum limetticola</name>
    <dbReference type="NCBI Taxonomy" id="1209924"/>
    <lineage>
        <taxon>Eukaryota</taxon>
        <taxon>Fungi</taxon>
        <taxon>Dikarya</taxon>
        <taxon>Ascomycota</taxon>
        <taxon>Pezizomycotina</taxon>
        <taxon>Sordariomycetes</taxon>
        <taxon>Hypocreomycetidae</taxon>
        <taxon>Glomerellales</taxon>
        <taxon>Glomerellaceae</taxon>
        <taxon>Colletotrichum</taxon>
        <taxon>Colletotrichum acutatum species complex</taxon>
    </lineage>
</organism>
<accession>A0ABQ9PKZ0</accession>
<dbReference type="Proteomes" id="UP001169217">
    <property type="component" value="Unassembled WGS sequence"/>
</dbReference>
<gene>
    <name evidence="1" type="ORF">CLIM01_10770</name>
</gene>
<sequence length="52" mass="5803">MASHVRPGACHFTLPPVPRPFPLFCSLSRNFIVSTERLPHSPARQATHRSPP</sequence>
<reference evidence="1" key="1">
    <citation type="submission" date="2023-04" db="EMBL/GenBank/DDBJ databases">
        <title>Colletotrichum limetticola genome sequence.</title>
        <authorList>
            <person name="Baroncelli R."/>
        </authorList>
    </citation>
    <scope>NUCLEOTIDE SEQUENCE</scope>
    <source>
        <strain evidence="1">KLA-Anderson</strain>
    </source>
</reference>